<dbReference type="RefSeq" id="XP_008720487.1">
    <property type="nucleotide sequence ID" value="XM_008722265.1"/>
</dbReference>
<dbReference type="VEuPathDB" id="FungiDB:HMPREF1541_07943"/>
<dbReference type="PANTHER" id="PTHR28093">
    <property type="entry name" value="MORPHOGENESIS-RELATED PROTEIN MSB1"/>
    <property type="match status" value="1"/>
</dbReference>
<name>W2RKW6_CYPE1</name>
<dbReference type="AlphaFoldDB" id="W2RKW6"/>
<dbReference type="PANTHER" id="PTHR28093:SF1">
    <property type="entry name" value="MORPHOGENESIS-RELATED PROTEIN MSB1"/>
    <property type="match status" value="1"/>
</dbReference>
<keyword evidence="4" id="KW-1185">Reference proteome</keyword>
<gene>
    <name evidence="3" type="ORF">HMPREF1541_07943</name>
</gene>
<dbReference type="InterPro" id="IPR008936">
    <property type="entry name" value="Rho_GTPase_activation_prot"/>
</dbReference>
<feature type="compositionally biased region" description="Pro residues" evidence="1">
    <location>
        <begin position="692"/>
        <end position="702"/>
    </location>
</feature>
<sequence>MPFFSKVFKSKDDTVKKPAPVTNGAASAKKQWSDAWLRTRVDPEQVAELLHYCTQEIKSRGLDVPFLLLPFRPSSDPSAARTFVRNYFIPPHDRDQLSGDALATELRMATVMVIISVMKWCWARLPGGVVTWETYEMFKVGEKDSRLARDAFTTFIPISVDSNSRVQIIRDFFDLLAAVAAHGKSNGLGAYKLSRFAGWWAFNHIDTGKGFDAGYKSWEAAANATTHLFFAYLRSLSPEGNTSGVLSLPRSLQQLLDSTEYPPGQGFITNETTKLVMIVDIVSPTPYALLRRAKNFEYRDSDHALQEFSSFEDPIRALTDECRRVLNAISSTNQSNVSNAKTSTSLADPSWSRFEDIGFGSTLDEIDESDNFLSAKPVSNHLAGTHSAVDLARPTTPSWADFLSSGFAEDGKQTGAPILLPPDKILPPLNVAARGQSSQSHRRNLEPVNLDPGELASINTMGIDDAFWWVWISSLAGEEPQSRKAVFGRCALIETIFSDGKWMVMEEQVKGAAPEPAQGAYIAEKKRSFFGFTTKNGRLTRRRSGVKKSPLAQDVNGFESSRTAIAPDQQARIQQAAKELSQKKEAEETAARRRQQPAANVPASNRNSVFTLGPNKEEFSPALAWAKKYDKEAIRAQYLGDRLAGKGSRELLTLPESGLGMTRSTSTLSHHEAKELPPAPKEPQPVESEWPSPSPAPIPSPRPALISSQTHEPPKIIEPEPAPTPPVPTVPVQQDIPEEAAKAPLPNTTFDQIVPQTTEKPQQSEVDAKRPPVSPNKLRKSLEGHRISPDEKKPRKVGPPPTQKTSGIRRLFGTKRAKPKEPETKKEQNDVDPAILAARRALEGKPSLAPNGSTDSPPLSPGHFQRMKQVNASKISDVPEEESQPATPPAQRGRTPEPEPELAGSAQPAELYGGPPRTRRDEEYDQLSRVDTNEREDADKEFSTFDQGPLDQPAFVPQASTAGEELGREEPKIRTNHQSTYSAMTVPIEESDEDEPTTMNASDRWAQIRKNAAERARASEEHTTRSRTETRTDDGETSGEETIESRVARIKARVAELTGNMEATRR</sequence>
<dbReference type="CDD" id="cd04401">
    <property type="entry name" value="RhoGAP_fMSB1"/>
    <property type="match status" value="1"/>
</dbReference>
<evidence type="ECO:0000313" key="3">
    <source>
        <dbReference type="EMBL" id="ETN36955.1"/>
    </source>
</evidence>
<dbReference type="STRING" id="1220924.W2RKW6"/>
<dbReference type="InterPro" id="IPR037508">
    <property type="entry name" value="Msb1/Mug8"/>
</dbReference>
<dbReference type="InParanoid" id="W2RKW6"/>
<dbReference type="GeneID" id="19975282"/>
<feature type="region of interest" description="Disordered" evidence="1">
    <location>
        <begin position="578"/>
        <end position="614"/>
    </location>
</feature>
<dbReference type="Pfam" id="PF08101">
    <property type="entry name" value="Msb1-Mug8_dom"/>
    <property type="match status" value="1"/>
</dbReference>
<feature type="compositionally biased region" description="Basic and acidic residues" evidence="1">
    <location>
        <begin position="918"/>
        <end position="943"/>
    </location>
</feature>
<evidence type="ECO:0000259" key="2">
    <source>
        <dbReference type="Pfam" id="PF08101"/>
    </source>
</evidence>
<feature type="compositionally biased region" description="Basic and acidic residues" evidence="1">
    <location>
        <begin position="780"/>
        <end position="793"/>
    </location>
</feature>
<reference evidence="3 4" key="1">
    <citation type="submission" date="2013-03" db="EMBL/GenBank/DDBJ databases">
        <title>The Genome Sequence of Phialophora europaea CBS 101466.</title>
        <authorList>
            <consortium name="The Broad Institute Genomics Platform"/>
            <person name="Cuomo C."/>
            <person name="de Hoog S."/>
            <person name="Gorbushina A."/>
            <person name="Walker B."/>
            <person name="Young S.K."/>
            <person name="Zeng Q."/>
            <person name="Gargeya S."/>
            <person name="Fitzgerald M."/>
            <person name="Haas B."/>
            <person name="Abouelleil A."/>
            <person name="Allen A.W."/>
            <person name="Alvarado L."/>
            <person name="Arachchi H.M."/>
            <person name="Berlin A.M."/>
            <person name="Chapman S.B."/>
            <person name="Gainer-Dewar J."/>
            <person name="Goldberg J."/>
            <person name="Griggs A."/>
            <person name="Gujja S."/>
            <person name="Hansen M."/>
            <person name="Howarth C."/>
            <person name="Imamovic A."/>
            <person name="Ireland A."/>
            <person name="Larimer J."/>
            <person name="McCowan C."/>
            <person name="Murphy C."/>
            <person name="Pearson M."/>
            <person name="Poon T.W."/>
            <person name="Priest M."/>
            <person name="Roberts A."/>
            <person name="Saif S."/>
            <person name="Shea T."/>
            <person name="Sisk P."/>
            <person name="Sykes S."/>
            <person name="Wortman J."/>
            <person name="Nusbaum C."/>
            <person name="Birren B."/>
        </authorList>
    </citation>
    <scope>NUCLEOTIDE SEQUENCE [LARGE SCALE GENOMIC DNA]</scope>
    <source>
        <strain evidence="3 4">CBS 101466</strain>
    </source>
</reference>
<evidence type="ECO:0000313" key="4">
    <source>
        <dbReference type="Proteomes" id="UP000030752"/>
    </source>
</evidence>
<accession>W2RKW6</accession>
<feature type="region of interest" description="Disordered" evidence="1">
    <location>
        <begin position="654"/>
        <end position="1047"/>
    </location>
</feature>
<organism evidence="3 4">
    <name type="scientific">Cyphellophora europaea (strain CBS 101466)</name>
    <name type="common">Phialophora europaea</name>
    <dbReference type="NCBI Taxonomy" id="1220924"/>
    <lineage>
        <taxon>Eukaryota</taxon>
        <taxon>Fungi</taxon>
        <taxon>Dikarya</taxon>
        <taxon>Ascomycota</taxon>
        <taxon>Pezizomycotina</taxon>
        <taxon>Eurotiomycetes</taxon>
        <taxon>Chaetothyriomycetidae</taxon>
        <taxon>Chaetothyriales</taxon>
        <taxon>Cyphellophoraceae</taxon>
        <taxon>Cyphellophora</taxon>
    </lineage>
</organism>
<feature type="domain" description="Meiotically up-regulated protein Msb1/Mug8" evidence="2">
    <location>
        <begin position="41"/>
        <end position="508"/>
    </location>
</feature>
<proteinExistence type="predicted"/>
<dbReference type="Gene3D" id="1.10.555.10">
    <property type="entry name" value="Rho GTPase activation protein"/>
    <property type="match status" value="1"/>
</dbReference>
<feature type="compositionally biased region" description="Pro residues" evidence="1">
    <location>
        <begin position="720"/>
        <end position="729"/>
    </location>
</feature>
<evidence type="ECO:0000256" key="1">
    <source>
        <dbReference type="SAM" id="MobiDB-lite"/>
    </source>
</evidence>
<dbReference type="eggNOG" id="ENOG502RBV5">
    <property type="taxonomic scope" value="Eukaryota"/>
</dbReference>
<dbReference type="InterPro" id="IPR012965">
    <property type="entry name" value="Msb1/Mug8_dom"/>
</dbReference>
<feature type="compositionally biased region" description="Basic and acidic residues" evidence="1">
    <location>
        <begin position="1011"/>
        <end position="1034"/>
    </location>
</feature>
<dbReference type="OrthoDB" id="3362494at2759"/>
<dbReference type="EMBL" id="KB822724">
    <property type="protein sequence ID" value="ETN36955.1"/>
    <property type="molecule type" value="Genomic_DNA"/>
</dbReference>
<dbReference type="HOGENOM" id="CLU_006014_0_0_1"/>
<feature type="compositionally biased region" description="Basic and acidic residues" evidence="1">
    <location>
        <begin position="580"/>
        <end position="591"/>
    </location>
</feature>
<protein>
    <recommendedName>
        <fullName evidence="2">Meiotically up-regulated protein Msb1/Mug8 domain-containing protein</fullName>
    </recommendedName>
</protein>
<feature type="compositionally biased region" description="Basic and acidic residues" evidence="1">
    <location>
        <begin position="819"/>
        <end position="829"/>
    </location>
</feature>
<dbReference type="Proteomes" id="UP000030752">
    <property type="component" value="Unassembled WGS sequence"/>
</dbReference>
<feature type="compositionally biased region" description="Polar residues" evidence="1">
    <location>
        <begin position="746"/>
        <end position="765"/>
    </location>
</feature>